<reference evidence="8 9" key="1">
    <citation type="submission" date="2017-05" db="EMBL/GenBank/DDBJ databases">
        <title>The Genome Sequence of Enterococcus sp. 8G7_MSG3316.</title>
        <authorList>
            <consortium name="The Broad Institute Genomics Platform"/>
            <consortium name="The Broad Institute Genomic Center for Infectious Diseases"/>
            <person name="Earl A."/>
            <person name="Manson A."/>
            <person name="Schwartman J."/>
            <person name="Gilmore M."/>
            <person name="Abouelleil A."/>
            <person name="Cao P."/>
            <person name="Chapman S."/>
            <person name="Cusick C."/>
            <person name="Shea T."/>
            <person name="Young S."/>
            <person name="Neafsey D."/>
            <person name="Nusbaum C."/>
            <person name="Birren B."/>
        </authorList>
    </citation>
    <scope>NUCLEOTIDE SEQUENCE [LARGE SCALE GENOMIC DNA]</scope>
    <source>
        <strain evidence="8 9">8G7_MSG3316</strain>
    </source>
</reference>
<protein>
    <recommendedName>
        <fullName evidence="7">SAM-dependent MTase RsmB/NOP-type domain-containing protein</fullName>
    </recommendedName>
</protein>
<keyword evidence="4 6" id="KW-0949">S-adenosyl-L-methionine</keyword>
<evidence type="ECO:0000313" key="8">
    <source>
        <dbReference type="EMBL" id="OTN75497.1"/>
    </source>
</evidence>
<keyword evidence="3 6" id="KW-0808">Transferase</keyword>
<dbReference type="InterPro" id="IPR029063">
    <property type="entry name" value="SAM-dependent_MTases_sf"/>
</dbReference>
<dbReference type="Pfam" id="PF17126">
    <property type="entry name" value="RsmF_methylt_CI"/>
    <property type="match status" value="1"/>
</dbReference>
<proteinExistence type="inferred from homology"/>
<feature type="binding site" evidence="6">
    <location>
        <position position="176"/>
    </location>
    <ligand>
        <name>S-adenosyl-L-methionine</name>
        <dbReference type="ChEBI" id="CHEBI:59789"/>
    </ligand>
</feature>
<dbReference type="CDD" id="cd21147">
    <property type="entry name" value="RsmF_methylt_CTD1"/>
    <property type="match status" value="1"/>
</dbReference>
<evidence type="ECO:0000259" key="7">
    <source>
        <dbReference type="PROSITE" id="PS51686"/>
    </source>
</evidence>
<dbReference type="PROSITE" id="PS51686">
    <property type="entry name" value="SAM_MT_RSMB_NOP"/>
    <property type="match status" value="1"/>
</dbReference>
<sequence>MDLPTSFIEKYQHLLGEESAAFFAALVDGQPVKGFRLNTAKPDAEAMLEKYGPDRANAPYAENAYIGAVKGKSLLHQAGYVYSQEPSAMIVAAIAQAQPGERVLDLCAAPGGKSTQLASQLNGEGLLVSNEIFPKRAKILAENVERWGFSNVVVTNHSPQELSRHFPAFFDKIVVDAPCSGEGMFRKDPVAVAEWHSDAPQQCAMRQQEILIEAVKMLKPGGQLIYSTCTFAPEENEAMISWLVETYPFAIQSIDMDNVAHGRPNWGHVPDIEKTIRLWPHLNQGEGHFAAKLQYQAEAKPVKTKKQKTKSGQSKVDQATMKLWQNVQELFPFLAANEGVLQVFGEQLWLVPKDMPSLKGLKVLRPGLHIGTLKKNRIEPSYAVAMAFLAGSQGPTVSITIDQWKQYVTGQTVTVPGNTGWVILQVDAVPVGIGKQVQGIVKNFFPKGLRFQVD</sequence>
<comment type="caution">
    <text evidence="6">Lacks conserved residue(s) required for the propagation of feature annotation.</text>
</comment>
<comment type="similarity">
    <text evidence="6">Belongs to the class I-like SAM-binding methyltransferase superfamily. RsmB/NOP family.</text>
</comment>
<dbReference type="Gene3D" id="3.30.70.1170">
    <property type="entry name" value="Sun protein, domain 3"/>
    <property type="match status" value="1"/>
</dbReference>
<dbReference type="RefSeq" id="WP_086273549.1">
    <property type="nucleotide sequence ID" value="NZ_NGKU01000001.1"/>
</dbReference>
<dbReference type="InterPro" id="IPR027391">
    <property type="entry name" value="Nol1_Nop2_Fmu_2"/>
</dbReference>
<keyword evidence="5 6" id="KW-0694">RNA-binding</keyword>
<dbReference type="SUPFAM" id="SSF53335">
    <property type="entry name" value="S-adenosyl-L-methionine-dependent methyltransferases"/>
    <property type="match status" value="1"/>
</dbReference>
<dbReference type="OrthoDB" id="9810297at2"/>
<dbReference type="EMBL" id="NGKU01000001">
    <property type="protein sequence ID" value="OTN75497.1"/>
    <property type="molecule type" value="Genomic_DNA"/>
</dbReference>
<name>A0A242A378_9ENTE</name>
<dbReference type="STRING" id="1834191.A5886_000567"/>
<keyword evidence="2 6" id="KW-0489">Methyltransferase</keyword>
<feature type="binding site" evidence="6">
    <location>
        <position position="131"/>
    </location>
    <ligand>
        <name>S-adenosyl-L-methionine</name>
        <dbReference type="ChEBI" id="CHEBI:59789"/>
    </ligand>
</feature>
<dbReference type="CDD" id="cd02440">
    <property type="entry name" value="AdoMet_MTases"/>
    <property type="match status" value="1"/>
</dbReference>
<comment type="caution">
    <text evidence="8">The sequence shown here is derived from an EMBL/GenBank/DDBJ whole genome shotgun (WGS) entry which is preliminary data.</text>
</comment>
<dbReference type="Proteomes" id="UP000195043">
    <property type="component" value="Unassembled WGS sequence"/>
</dbReference>
<feature type="domain" description="SAM-dependent MTase RsmB/NOP-type" evidence="7">
    <location>
        <begin position="1"/>
        <end position="296"/>
    </location>
</feature>
<dbReference type="Pfam" id="PF01189">
    <property type="entry name" value="Methyltr_RsmB-F"/>
    <property type="match status" value="1"/>
</dbReference>
<dbReference type="PANTHER" id="PTHR22807">
    <property type="entry name" value="NOP2 YEAST -RELATED NOL1/NOP2/FMU SUN DOMAIN-CONTAINING"/>
    <property type="match status" value="1"/>
</dbReference>
<feature type="active site" description="Nucleophile" evidence="6">
    <location>
        <position position="229"/>
    </location>
</feature>
<keyword evidence="9" id="KW-1185">Reference proteome</keyword>
<dbReference type="InterPro" id="IPR031341">
    <property type="entry name" value="Methyltr_RsmF_N"/>
</dbReference>
<evidence type="ECO:0000256" key="3">
    <source>
        <dbReference type="ARBA" id="ARBA00022679"/>
    </source>
</evidence>
<evidence type="ECO:0000313" key="9">
    <source>
        <dbReference type="Proteomes" id="UP000195043"/>
    </source>
</evidence>
<evidence type="ECO:0000256" key="5">
    <source>
        <dbReference type="ARBA" id="ARBA00022884"/>
    </source>
</evidence>
<dbReference type="InterPro" id="IPR031340">
    <property type="entry name" value="RsmF_methylt_CI"/>
</dbReference>
<dbReference type="InterPro" id="IPR023267">
    <property type="entry name" value="RCMT"/>
</dbReference>
<dbReference type="PRINTS" id="PR02008">
    <property type="entry name" value="RCMTFAMILY"/>
</dbReference>
<evidence type="ECO:0000256" key="1">
    <source>
        <dbReference type="ARBA" id="ARBA00022490"/>
    </source>
</evidence>
<dbReference type="Gene3D" id="3.40.50.150">
    <property type="entry name" value="Vaccinia Virus protein VP39"/>
    <property type="match status" value="1"/>
</dbReference>
<dbReference type="Gene3D" id="2.30.130.60">
    <property type="match status" value="1"/>
</dbReference>
<dbReference type="PANTHER" id="PTHR22807:SF30">
    <property type="entry name" value="28S RRNA (CYTOSINE(4447)-C(5))-METHYLTRANSFERASE-RELATED"/>
    <property type="match status" value="1"/>
</dbReference>
<dbReference type="GO" id="GO:0001510">
    <property type="term" value="P:RNA methylation"/>
    <property type="evidence" value="ECO:0007669"/>
    <property type="project" value="InterPro"/>
</dbReference>
<gene>
    <name evidence="8" type="ORF">A5886_000567</name>
</gene>
<evidence type="ECO:0000256" key="2">
    <source>
        <dbReference type="ARBA" id="ARBA00022603"/>
    </source>
</evidence>
<dbReference type="InterPro" id="IPR049560">
    <property type="entry name" value="MeTrfase_RsmB-F_NOP2_cat"/>
</dbReference>
<accession>A0A242A378</accession>
<organism evidence="8 9">
    <name type="scientific">Candidatus Enterococcus testudinis</name>
    <dbReference type="NCBI Taxonomy" id="1834191"/>
    <lineage>
        <taxon>Bacteria</taxon>
        <taxon>Bacillati</taxon>
        <taxon>Bacillota</taxon>
        <taxon>Bacilli</taxon>
        <taxon>Lactobacillales</taxon>
        <taxon>Enterococcaceae</taxon>
        <taxon>Enterococcus</taxon>
    </lineage>
</organism>
<keyword evidence="1" id="KW-0963">Cytoplasm</keyword>
<dbReference type="Pfam" id="PF17125">
    <property type="entry name" value="Methyltr_RsmF_N"/>
    <property type="match status" value="1"/>
</dbReference>
<dbReference type="GO" id="GO:0003723">
    <property type="term" value="F:RNA binding"/>
    <property type="evidence" value="ECO:0007669"/>
    <property type="project" value="UniProtKB-UniRule"/>
</dbReference>
<feature type="binding site" evidence="6">
    <location>
        <begin position="107"/>
        <end position="113"/>
    </location>
    <ligand>
        <name>S-adenosyl-L-methionine</name>
        <dbReference type="ChEBI" id="CHEBI:59789"/>
    </ligand>
</feature>
<dbReference type="InterPro" id="IPR001678">
    <property type="entry name" value="MeTrfase_RsmB-F_NOP2_dom"/>
</dbReference>
<evidence type="ECO:0000256" key="6">
    <source>
        <dbReference type="PROSITE-ProRule" id="PRU01023"/>
    </source>
</evidence>
<dbReference type="Pfam" id="PF13636">
    <property type="entry name" value="Methyltranf_PUA"/>
    <property type="match status" value="1"/>
</dbReference>
<dbReference type="GO" id="GO:0008173">
    <property type="term" value="F:RNA methyltransferase activity"/>
    <property type="evidence" value="ECO:0007669"/>
    <property type="project" value="InterPro"/>
</dbReference>
<dbReference type="AlphaFoldDB" id="A0A242A378"/>
<evidence type="ECO:0000256" key="4">
    <source>
        <dbReference type="ARBA" id="ARBA00022691"/>
    </source>
</evidence>